<evidence type="ECO:0000259" key="3">
    <source>
        <dbReference type="PROSITE" id="PS51635"/>
    </source>
</evidence>
<feature type="active site" description="Nucleophile" evidence="2">
    <location>
        <position position="37"/>
    </location>
</feature>
<feature type="short sequence motif" description="GXGXXG" evidence="2">
    <location>
        <begin position="8"/>
        <end position="13"/>
    </location>
</feature>
<evidence type="ECO:0000256" key="2">
    <source>
        <dbReference type="PROSITE-ProRule" id="PRU01161"/>
    </source>
</evidence>
<feature type="short sequence motif" description="DGA/G" evidence="2">
    <location>
        <begin position="176"/>
        <end position="178"/>
    </location>
</feature>
<evidence type="ECO:0000313" key="5">
    <source>
        <dbReference type="Proteomes" id="UP000037267"/>
    </source>
</evidence>
<evidence type="ECO:0000256" key="1">
    <source>
        <dbReference type="ARBA" id="ARBA00023098"/>
    </source>
</evidence>
<organism evidence="4 5">
    <name type="scientific">Gottschalkia purinilytica</name>
    <name type="common">Clostridium purinilyticum</name>
    <dbReference type="NCBI Taxonomy" id="1503"/>
    <lineage>
        <taxon>Bacteria</taxon>
        <taxon>Bacillati</taxon>
        <taxon>Bacillota</taxon>
        <taxon>Tissierellia</taxon>
        <taxon>Tissierellales</taxon>
        <taxon>Gottschalkiaceae</taxon>
        <taxon>Gottschalkia</taxon>
    </lineage>
</organism>
<dbReference type="PROSITE" id="PS51635">
    <property type="entry name" value="PNPLA"/>
    <property type="match status" value="1"/>
</dbReference>
<dbReference type="InterPro" id="IPR002641">
    <property type="entry name" value="PNPLA_dom"/>
</dbReference>
<evidence type="ECO:0000313" key="4">
    <source>
        <dbReference type="EMBL" id="KNF07190.1"/>
    </source>
</evidence>
<dbReference type="Pfam" id="PF01734">
    <property type="entry name" value="Patatin"/>
    <property type="match status" value="1"/>
</dbReference>
<feature type="domain" description="PNPLA" evidence="3">
    <location>
        <begin position="4"/>
        <end position="189"/>
    </location>
</feature>
<accession>A0A0L0W7C9</accession>
<dbReference type="EMBL" id="LGSS01000021">
    <property type="protein sequence ID" value="KNF07190.1"/>
    <property type="molecule type" value="Genomic_DNA"/>
</dbReference>
<dbReference type="GO" id="GO:0016042">
    <property type="term" value="P:lipid catabolic process"/>
    <property type="evidence" value="ECO:0007669"/>
    <property type="project" value="UniProtKB-UniRule"/>
</dbReference>
<dbReference type="AlphaFoldDB" id="A0A0L0W7C9"/>
<sequence>MNGIFLKGGGAKGAFQAGAIYALKEKNIAFNVISGTSIGAINSYFIYTNNIEKMRDCWHNIDGLQFLSLKKDSKVIDNQSLIDILYDLEGQNEEIKSIYLNYVHIQNYHPKEVIVDITKLKKDEILECIKYSSLLPCKVSEDMEGEHVLKNYDFKQSLEEFKKDLQAGVYNDYKLDGGILNNNLVHPFVNDKVNKLFLIVFNKDYEVPEFLYQQYNKEDIIVIKPKTEFTPIDTLRFEGDFCKRLFEEGYNTCSMIRF</sequence>
<dbReference type="SUPFAM" id="SSF52151">
    <property type="entry name" value="FabD/lysophospholipase-like"/>
    <property type="match status" value="1"/>
</dbReference>
<keyword evidence="2 4" id="KW-0378">Hydrolase</keyword>
<dbReference type="GO" id="GO:0016787">
    <property type="term" value="F:hydrolase activity"/>
    <property type="evidence" value="ECO:0007669"/>
    <property type="project" value="UniProtKB-UniRule"/>
</dbReference>
<dbReference type="STRING" id="1503.CLPU_21c00080"/>
<dbReference type="Gene3D" id="3.40.1090.10">
    <property type="entry name" value="Cytosolic phospholipase A2 catalytic domain"/>
    <property type="match status" value="1"/>
</dbReference>
<keyword evidence="5" id="KW-1185">Reference proteome</keyword>
<proteinExistence type="predicted"/>
<protein>
    <submittedName>
        <fullName evidence="4">Putative esterase of the alpha-beta hydrolase superfamily</fullName>
    </submittedName>
</protein>
<feature type="short sequence motif" description="GXSXG" evidence="2">
    <location>
        <begin position="35"/>
        <end position="39"/>
    </location>
</feature>
<dbReference type="OrthoDB" id="9770965at2"/>
<dbReference type="InterPro" id="IPR016035">
    <property type="entry name" value="Acyl_Trfase/lysoPLipase"/>
</dbReference>
<dbReference type="PATRIC" id="fig|1503.3.peg.1308"/>
<feature type="active site" description="Proton acceptor" evidence="2">
    <location>
        <position position="176"/>
    </location>
</feature>
<gene>
    <name evidence="4" type="ORF">CLPU_21c00080</name>
</gene>
<comment type="caution">
    <text evidence="4">The sequence shown here is derived from an EMBL/GenBank/DDBJ whole genome shotgun (WGS) entry which is preliminary data.</text>
</comment>
<reference evidence="5" key="1">
    <citation type="submission" date="2015-07" db="EMBL/GenBank/DDBJ databases">
        <title>Draft genome sequence of the purine-degrading Gottschalkia purinilyticum DSM 1384 (formerly Clostridium purinilyticum).</title>
        <authorList>
            <person name="Poehlein A."/>
            <person name="Schiel-Bengelsdorf B."/>
            <person name="Bengelsdorf F.R."/>
            <person name="Daniel R."/>
            <person name="Duerre P."/>
        </authorList>
    </citation>
    <scope>NUCLEOTIDE SEQUENCE [LARGE SCALE GENOMIC DNA]</scope>
    <source>
        <strain evidence="5">DSM 1384</strain>
    </source>
</reference>
<keyword evidence="1 2" id="KW-0443">Lipid metabolism</keyword>
<name>A0A0L0W7C9_GOTPU</name>
<dbReference type="RefSeq" id="WP_050378641.1">
    <property type="nucleotide sequence ID" value="NZ_LGSS01000021.1"/>
</dbReference>
<keyword evidence="2" id="KW-0442">Lipid degradation</keyword>
<dbReference type="Proteomes" id="UP000037267">
    <property type="component" value="Unassembled WGS sequence"/>
</dbReference>